<reference evidence="2" key="1">
    <citation type="submission" date="2016-10" db="EMBL/GenBank/DDBJ databases">
        <authorList>
            <person name="Varghese N."/>
            <person name="Submissions S."/>
        </authorList>
    </citation>
    <scope>NUCLEOTIDE SEQUENCE [LARGE SCALE GENOMIC DNA]</scope>
    <source>
        <strain evidence="2">VPI 5359</strain>
    </source>
</reference>
<dbReference type="OrthoDB" id="2066530at2"/>
<protein>
    <submittedName>
        <fullName evidence="1">Uncharacterized protein</fullName>
    </submittedName>
</protein>
<dbReference type="STRING" id="1528.SAMN04488579_12440"/>
<evidence type="ECO:0000313" key="1">
    <source>
        <dbReference type="EMBL" id="SDY29880.1"/>
    </source>
</evidence>
<dbReference type="Proteomes" id="UP000199652">
    <property type="component" value="Unassembled WGS sequence"/>
</dbReference>
<evidence type="ECO:0000313" key="2">
    <source>
        <dbReference type="Proteomes" id="UP000199652"/>
    </source>
</evidence>
<keyword evidence="2" id="KW-1185">Reference proteome</keyword>
<dbReference type="RefSeq" id="WP_090246733.1">
    <property type="nucleotide sequence ID" value="NZ_FNOU01000024.1"/>
</dbReference>
<dbReference type="AlphaFoldDB" id="A0A1H3IQ98"/>
<proteinExistence type="predicted"/>
<gene>
    <name evidence="1" type="ORF">SAMN04488579_12440</name>
</gene>
<dbReference type="EMBL" id="FNOU01000024">
    <property type="protein sequence ID" value="SDY29880.1"/>
    <property type="molecule type" value="Genomic_DNA"/>
</dbReference>
<accession>A0A1H3IQ98</accession>
<organism evidence="1 2">
    <name type="scientific">Eubacterium barkeri</name>
    <name type="common">Clostridium barkeri</name>
    <dbReference type="NCBI Taxonomy" id="1528"/>
    <lineage>
        <taxon>Bacteria</taxon>
        <taxon>Bacillati</taxon>
        <taxon>Bacillota</taxon>
        <taxon>Clostridia</taxon>
        <taxon>Eubacteriales</taxon>
        <taxon>Eubacteriaceae</taxon>
        <taxon>Eubacterium</taxon>
    </lineage>
</organism>
<sequence>MEPTKSEAVRRHRKMWNWIADETDRLKFKVEKCEYFYNFEIEDIPSLECYCCEYLFNLGNCKCLNGCPIDWGNYFGCQKPCLESLYKLWCLECDWQKAANLAREIANLPERPDMEFDVLEEE</sequence>
<name>A0A1H3IQ98_EUBBA</name>